<evidence type="ECO:0000313" key="14">
    <source>
        <dbReference type="EMBL" id="PRY47267.1"/>
    </source>
</evidence>
<evidence type="ECO:0000256" key="10">
    <source>
        <dbReference type="ARBA" id="ARBA00075110"/>
    </source>
</evidence>
<name>A0A2T0TNP2_9BACT</name>
<keyword evidence="2 14" id="KW-0808">Transferase</keyword>
<evidence type="ECO:0000256" key="4">
    <source>
        <dbReference type="ARBA" id="ARBA00022840"/>
    </source>
</evidence>
<dbReference type="GO" id="GO:0005829">
    <property type="term" value="C:cytosol"/>
    <property type="evidence" value="ECO:0007669"/>
    <property type="project" value="TreeGrafter"/>
</dbReference>
<evidence type="ECO:0000256" key="7">
    <source>
        <dbReference type="ARBA" id="ARBA00063809"/>
    </source>
</evidence>
<dbReference type="SUPFAM" id="SSF69572">
    <property type="entry name" value="Activating enzymes of the ubiquitin-like proteins"/>
    <property type="match status" value="1"/>
</dbReference>
<dbReference type="EMBL" id="PVTE01000001">
    <property type="protein sequence ID" value="PRY47267.1"/>
    <property type="molecule type" value="Genomic_DNA"/>
</dbReference>
<comment type="catalytic activity">
    <reaction evidence="5">
        <text>[molybdopterin-synthase sulfur-carrier protein]-C-terminal Gly-Gly + ATP + H(+) = [molybdopterin-synthase sulfur-carrier protein]-C-terminal Gly-Gly-AMP + diphosphate</text>
        <dbReference type="Rhea" id="RHEA:43616"/>
        <dbReference type="Rhea" id="RHEA-COMP:12159"/>
        <dbReference type="Rhea" id="RHEA-COMP:12202"/>
        <dbReference type="ChEBI" id="CHEBI:15378"/>
        <dbReference type="ChEBI" id="CHEBI:30616"/>
        <dbReference type="ChEBI" id="CHEBI:33019"/>
        <dbReference type="ChEBI" id="CHEBI:90618"/>
        <dbReference type="ChEBI" id="CHEBI:90778"/>
        <dbReference type="EC" id="2.7.7.80"/>
    </reaction>
</comment>
<evidence type="ECO:0000256" key="3">
    <source>
        <dbReference type="ARBA" id="ARBA00022741"/>
    </source>
</evidence>
<dbReference type="CDD" id="cd00158">
    <property type="entry name" value="RHOD"/>
    <property type="match status" value="1"/>
</dbReference>
<dbReference type="GO" id="GO:0008146">
    <property type="term" value="F:sulfotransferase activity"/>
    <property type="evidence" value="ECO:0007669"/>
    <property type="project" value="TreeGrafter"/>
</dbReference>
<accession>A0A2T0TNP2</accession>
<dbReference type="InterPro" id="IPR000594">
    <property type="entry name" value="ThiF_NAD_FAD-bd"/>
</dbReference>
<dbReference type="Pfam" id="PF00581">
    <property type="entry name" value="Rhodanese"/>
    <property type="match status" value="1"/>
</dbReference>
<organism evidence="14 15">
    <name type="scientific">Spirosoma oryzae</name>
    <dbReference type="NCBI Taxonomy" id="1469603"/>
    <lineage>
        <taxon>Bacteria</taxon>
        <taxon>Pseudomonadati</taxon>
        <taxon>Bacteroidota</taxon>
        <taxon>Cytophagia</taxon>
        <taxon>Cytophagales</taxon>
        <taxon>Cytophagaceae</taxon>
        <taxon>Spirosoma</taxon>
    </lineage>
</organism>
<evidence type="ECO:0000256" key="5">
    <source>
        <dbReference type="ARBA" id="ARBA00052218"/>
    </source>
</evidence>
<dbReference type="EC" id="2.7.7.80" evidence="8"/>
<keyword evidence="15" id="KW-1185">Reference proteome</keyword>
<dbReference type="OrthoDB" id="9804286at2"/>
<evidence type="ECO:0000259" key="13">
    <source>
        <dbReference type="PROSITE" id="PS50206"/>
    </source>
</evidence>
<dbReference type="InterPro" id="IPR045886">
    <property type="entry name" value="ThiF/MoeB/HesA"/>
</dbReference>
<comment type="function">
    <text evidence="6">Catalyzes the adenylation by ATP of the carboxyl group of the C-terminal glycine of sulfur carrier protein MoaD.</text>
</comment>
<evidence type="ECO:0000256" key="2">
    <source>
        <dbReference type="ARBA" id="ARBA00022679"/>
    </source>
</evidence>
<dbReference type="GO" id="GO:0005524">
    <property type="term" value="F:ATP binding"/>
    <property type="evidence" value="ECO:0007669"/>
    <property type="project" value="UniProtKB-KW"/>
</dbReference>
<dbReference type="FunFam" id="3.40.50.720:FF:000033">
    <property type="entry name" value="Adenylyltransferase and sulfurtransferase MOCS3"/>
    <property type="match status" value="1"/>
</dbReference>
<dbReference type="GO" id="GO:0008641">
    <property type="term" value="F:ubiquitin-like modifier activating enzyme activity"/>
    <property type="evidence" value="ECO:0007669"/>
    <property type="project" value="InterPro"/>
</dbReference>
<keyword evidence="4" id="KW-0067">ATP-binding</keyword>
<dbReference type="InterPro" id="IPR036873">
    <property type="entry name" value="Rhodanese-like_dom_sf"/>
</dbReference>
<dbReference type="SMART" id="SM00450">
    <property type="entry name" value="RHOD"/>
    <property type="match status" value="1"/>
</dbReference>
<dbReference type="NCBIfam" id="NF004281">
    <property type="entry name" value="PRK05690.1"/>
    <property type="match status" value="1"/>
</dbReference>
<dbReference type="RefSeq" id="WP_106136005.1">
    <property type="nucleotide sequence ID" value="NZ_PVTE01000001.1"/>
</dbReference>
<dbReference type="Gene3D" id="3.40.50.720">
    <property type="entry name" value="NAD(P)-binding Rossmann-like Domain"/>
    <property type="match status" value="1"/>
</dbReference>
<dbReference type="PANTHER" id="PTHR10953">
    <property type="entry name" value="UBIQUITIN-ACTIVATING ENZYME E1"/>
    <property type="match status" value="1"/>
</dbReference>
<evidence type="ECO:0000256" key="12">
    <source>
        <dbReference type="ARBA" id="ARBA00078531"/>
    </source>
</evidence>
<evidence type="ECO:0000256" key="6">
    <source>
        <dbReference type="ARBA" id="ARBA00055169"/>
    </source>
</evidence>
<dbReference type="PANTHER" id="PTHR10953:SF102">
    <property type="entry name" value="ADENYLYLTRANSFERASE AND SULFURTRANSFERASE MOCS3"/>
    <property type="match status" value="1"/>
</dbReference>
<evidence type="ECO:0000256" key="1">
    <source>
        <dbReference type="ARBA" id="ARBA00009919"/>
    </source>
</evidence>
<gene>
    <name evidence="14" type="ORF">CLV58_101333</name>
</gene>
<evidence type="ECO:0000313" key="15">
    <source>
        <dbReference type="Proteomes" id="UP000238375"/>
    </source>
</evidence>
<sequence length="355" mass="38036">MPLTPAEQSRYSRHLLLPEIGTAGQERLRNARVLVVGAGGLGCPVLQYLVAAGVGTVGIVDGDTVADSNLHRQILFGPADLGQSKASVAATRLQAQNPLIQVQSHPTFLTRDNALDLLHQYDLIVDGSDNFATRYLVNDACVQLGKPLVFGSIYRFEGQVSIFNVGDGPTYRCLYPDPSDLPACAEAGVLGVLPGIVGCLMANEVIKLVTGVGEPLIGRLLLLNALTMQFQTVRFATDPANKHITELPAGLPVCPPVPSLSYADYLTWKARDETVQLVDVRQPDEAARRSLGGQLIPLPELLAHPEQIPANGPVVIHCQSGGRSQRAVSFLRERGHTQVWNLTGGIDGVPLQDQA</sequence>
<reference evidence="14 15" key="1">
    <citation type="submission" date="2018-03" db="EMBL/GenBank/DDBJ databases">
        <title>Genomic Encyclopedia of Archaeal and Bacterial Type Strains, Phase II (KMG-II): from individual species to whole genera.</title>
        <authorList>
            <person name="Goeker M."/>
        </authorList>
    </citation>
    <scope>NUCLEOTIDE SEQUENCE [LARGE SCALE GENOMIC DNA]</scope>
    <source>
        <strain evidence="14 15">DSM 28354</strain>
    </source>
</reference>
<dbReference type="Gene3D" id="3.40.250.10">
    <property type="entry name" value="Rhodanese-like domain"/>
    <property type="match status" value="1"/>
</dbReference>
<dbReference type="Pfam" id="PF00899">
    <property type="entry name" value="ThiF"/>
    <property type="match status" value="1"/>
</dbReference>
<feature type="domain" description="Rhodanese" evidence="13">
    <location>
        <begin position="271"/>
        <end position="355"/>
    </location>
</feature>
<comment type="subunit">
    <text evidence="7">Homodimer. Forms a stable heterotetrameric complex of 2 MoeB and 2 MoaD during adenylation of MoaD.</text>
</comment>
<dbReference type="CDD" id="cd00757">
    <property type="entry name" value="ThiF_MoeB_HesA_family"/>
    <property type="match status" value="1"/>
</dbReference>
<evidence type="ECO:0000256" key="8">
    <source>
        <dbReference type="ARBA" id="ARBA00066884"/>
    </source>
</evidence>
<keyword evidence="14" id="KW-0548">Nucleotidyltransferase</keyword>
<dbReference type="Proteomes" id="UP000238375">
    <property type="component" value="Unassembled WGS sequence"/>
</dbReference>
<evidence type="ECO:0000256" key="9">
    <source>
        <dbReference type="ARBA" id="ARBA00073635"/>
    </source>
</evidence>
<dbReference type="GO" id="GO:0061605">
    <property type="term" value="F:molybdopterin-synthase adenylyltransferase activity"/>
    <property type="evidence" value="ECO:0007669"/>
    <property type="project" value="UniProtKB-EC"/>
</dbReference>
<dbReference type="GO" id="GO:0004792">
    <property type="term" value="F:thiosulfate-cyanide sulfurtransferase activity"/>
    <property type="evidence" value="ECO:0007669"/>
    <property type="project" value="TreeGrafter"/>
</dbReference>
<dbReference type="PROSITE" id="PS50206">
    <property type="entry name" value="RHODANESE_3"/>
    <property type="match status" value="1"/>
</dbReference>
<dbReference type="AlphaFoldDB" id="A0A2T0TNP2"/>
<protein>
    <recommendedName>
        <fullName evidence="9">Molybdopterin-synthase adenylyltransferase</fullName>
        <ecNumber evidence="8">2.7.7.80</ecNumber>
    </recommendedName>
    <alternativeName>
        <fullName evidence="12">MoaD protein adenylase</fullName>
    </alternativeName>
    <alternativeName>
        <fullName evidence="10">Molybdopterin-converting factor subunit 1 adenylase</fullName>
    </alternativeName>
    <alternativeName>
        <fullName evidence="11">Sulfur carrier protein MoaD adenylyltransferase</fullName>
    </alternativeName>
</protein>
<proteinExistence type="inferred from homology"/>
<dbReference type="InterPro" id="IPR035985">
    <property type="entry name" value="Ubiquitin-activating_enz"/>
</dbReference>
<keyword evidence="3" id="KW-0547">Nucleotide-binding</keyword>
<comment type="caution">
    <text evidence="14">The sequence shown here is derived from an EMBL/GenBank/DDBJ whole genome shotgun (WGS) entry which is preliminary data.</text>
</comment>
<comment type="similarity">
    <text evidence="1">Belongs to the HesA/MoeB/ThiF family.</text>
</comment>
<evidence type="ECO:0000256" key="11">
    <source>
        <dbReference type="ARBA" id="ARBA00075328"/>
    </source>
</evidence>
<dbReference type="InterPro" id="IPR001763">
    <property type="entry name" value="Rhodanese-like_dom"/>
</dbReference>